<dbReference type="EMBL" id="QGKV02002055">
    <property type="protein sequence ID" value="KAF3494155.1"/>
    <property type="molecule type" value="Genomic_DNA"/>
</dbReference>
<proteinExistence type="predicted"/>
<evidence type="ECO:0000313" key="1">
    <source>
        <dbReference type="EMBL" id="KAF3494155.1"/>
    </source>
</evidence>
<evidence type="ECO:0000313" key="2">
    <source>
        <dbReference type="Proteomes" id="UP000266723"/>
    </source>
</evidence>
<evidence type="ECO:0008006" key="3">
    <source>
        <dbReference type="Google" id="ProtNLM"/>
    </source>
</evidence>
<accession>A0ABQ7A968</accession>
<protein>
    <recommendedName>
        <fullName evidence="3">Pectinesterase inhibitor domain-containing protein</fullName>
    </recommendedName>
</protein>
<gene>
    <name evidence="1" type="ORF">DY000_02055630</name>
</gene>
<dbReference type="Proteomes" id="UP000266723">
    <property type="component" value="Unassembled WGS sequence"/>
</dbReference>
<sequence length="243" mass="26787">MLMKLYSYLSLENLKGFHHIGASACLSDSAMRRRTSAECFSVNGLYHKAMIMHTNTLDDFSNTSGTEDFRQQNQLANSSLIQCDRQMGDSRANVIVLATSEKLLSVSIFYIANAAFILARLMLGSKSVTTESMSEKKASIIGASACLSDLALRRTTSAECFSVNDLYHKAMIMQKNTLDDFSNTSGTEDFQQQKQLANSSLIQCDRQMGHSRANVIVLATSEKLLSVSIFYIANAAFVLASLR</sequence>
<organism evidence="1 2">
    <name type="scientific">Brassica cretica</name>
    <name type="common">Mustard</name>
    <dbReference type="NCBI Taxonomy" id="69181"/>
    <lineage>
        <taxon>Eukaryota</taxon>
        <taxon>Viridiplantae</taxon>
        <taxon>Streptophyta</taxon>
        <taxon>Embryophyta</taxon>
        <taxon>Tracheophyta</taxon>
        <taxon>Spermatophyta</taxon>
        <taxon>Magnoliopsida</taxon>
        <taxon>eudicotyledons</taxon>
        <taxon>Gunneridae</taxon>
        <taxon>Pentapetalae</taxon>
        <taxon>rosids</taxon>
        <taxon>malvids</taxon>
        <taxon>Brassicales</taxon>
        <taxon>Brassicaceae</taxon>
        <taxon>Brassiceae</taxon>
        <taxon>Brassica</taxon>
    </lineage>
</organism>
<name>A0ABQ7A968_BRACR</name>
<keyword evidence="2" id="KW-1185">Reference proteome</keyword>
<comment type="caution">
    <text evidence="1">The sequence shown here is derived from an EMBL/GenBank/DDBJ whole genome shotgun (WGS) entry which is preliminary data.</text>
</comment>
<reference evidence="1 2" key="1">
    <citation type="journal article" date="2020" name="BMC Genomics">
        <title>Intraspecific diversification of the crop wild relative Brassica cretica Lam. using demographic model selection.</title>
        <authorList>
            <person name="Kioukis A."/>
            <person name="Michalopoulou V.A."/>
            <person name="Briers L."/>
            <person name="Pirintsos S."/>
            <person name="Studholme D.J."/>
            <person name="Pavlidis P."/>
            <person name="Sarris P.F."/>
        </authorList>
    </citation>
    <scope>NUCLEOTIDE SEQUENCE [LARGE SCALE GENOMIC DNA]</scope>
    <source>
        <strain evidence="2">cv. PFS-1207/04</strain>
    </source>
</reference>